<comment type="similarity">
    <text evidence="1">Belongs to the GID4/VID24 family.</text>
</comment>
<dbReference type="PANTHER" id="PTHR14534:SF3">
    <property type="entry name" value="GID COMPLEX SUBUNIT 4 HOMOLOG"/>
    <property type="match status" value="1"/>
</dbReference>
<dbReference type="GO" id="GO:0034657">
    <property type="term" value="C:GID complex"/>
    <property type="evidence" value="ECO:0007669"/>
    <property type="project" value="TreeGrafter"/>
</dbReference>
<evidence type="ECO:0000313" key="2">
    <source>
        <dbReference type="EMBL" id="CAD8815995.1"/>
    </source>
</evidence>
<gene>
    <name evidence="2" type="ORF">TOLI1172_LOCUS383</name>
</gene>
<organism evidence="2">
    <name type="scientific">Timspurckia oligopyrenoides</name>
    <dbReference type="NCBI Taxonomy" id="708627"/>
    <lineage>
        <taxon>Eukaryota</taxon>
        <taxon>Rhodophyta</taxon>
        <taxon>Bangiophyceae</taxon>
        <taxon>Porphyridiales</taxon>
        <taxon>Porphyridiaceae</taxon>
        <taxon>Timspurckia</taxon>
    </lineage>
</organism>
<reference evidence="2" key="1">
    <citation type="submission" date="2021-01" db="EMBL/GenBank/DDBJ databases">
        <authorList>
            <person name="Corre E."/>
            <person name="Pelletier E."/>
            <person name="Niang G."/>
            <person name="Scheremetjew M."/>
            <person name="Finn R."/>
            <person name="Kale V."/>
            <person name="Holt S."/>
            <person name="Cochrane G."/>
            <person name="Meng A."/>
            <person name="Brown T."/>
            <person name="Cohen L."/>
        </authorList>
    </citation>
    <scope>NUCLEOTIDE SEQUENCE</scope>
    <source>
        <strain evidence="2">CCMP3278</strain>
    </source>
</reference>
<protein>
    <recommendedName>
        <fullName evidence="3">Glucose-induced degradation protein 4 homolog</fullName>
    </recommendedName>
</protein>
<dbReference type="Pfam" id="PF09783">
    <property type="entry name" value="Vac_ImportDeg"/>
    <property type="match status" value="1"/>
</dbReference>
<dbReference type="InterPro" id="IPR018618">
    <property type="entry name" value="GID4/10-like"/>
</dbReference>
<evidence type="ECO:0008006" key="3">
    <source>
        <dbReference type="Google" id="ProtNLM"/>
    </source>
</evidence>
<dbReference type="GO" id="GO:0045721">
    <property type="term" value="P:negative regulation of gluconeogenesis"/>
    <property type="evidence" value="ECO:0007669"/>
    <property type="project" value="TreeGrafter"/>
</dbReference>
<dbReference type="PANTHER" id="PTHR14534">
    <property type="entry name" value="VACUOLAR IMPORT AND DEGRADATION PROTEIN 24"/>
    <property type="match status" value="1"/>
</dbReference>
<sequence length="237" mass="27180">MPGFGDNHCSEEYASNNSLSSDWAPLSSFLHVGQAFCGIQNVTLDSSTTSNSNTSSQSYQNYREALSNSNNHNVSDSWRINVRIQGVDLERGTLCGSMEALDVPKIDTPVLTFWEGEIVDNKNSTFRTRRWDATKSNDIEHWSKFESFAPYSKDLGASQNLGQCRHVFMRWKEKFFERNDPNGGLTIAGFYYLCLDRQTGKIYGYYYDPRSAPFQKLELFPYREDRAGYAFASYEFR</sequence>
<dbReference type="GO" id="GO:0005773">
    <property type="term" value="C:vacuole"/>
    <property type="evidence" value="ECO:0007669"/>
    <property type="project" value="GOC"/>
</dbReference>
<name>A0A7S0ZAR5_9RHOD</name>
<dbReference type="EMBL" id="HBFP01000515">
    <property type="protein sequence ID" value="CAD8815995.1"/>
    <property type="molecule type" value="Transcribed_RNA"/>
</dbReference>
<proteinExistence type="inferred from homology"/>
<dbReference type="AlphaFoldDB" id="A0A7S0ZAR5"/>
<accession>A0A7S0ZAR5</accession>
<dbReference type="GO" id="GO:0043161">
    <property type="term" value="P:proteasome-mediated ubiquitin-dependent protein catabolic process"/>
    <property type="evidence" value="ECO:0007669"/>
    <property type="project" value="TreeGrafter"/>
</dbReference>
<dbReference type="GO" id="GO:0006623">
    <property type="term" value="P:protein targeting to vacuole"/>
    <property type="evidence" value="ECO:0007669"/>
    <property type="project" value="TreeGrafter"/>
</dbReference>
<evidence type="ECO:0000256" key="1">
    <source>
        <dbReference type="ARBA" id="ARBA00061469"/>
    </source>
</evidence>
<dbReference type="GO" id="GO:0007039">
    <property type="term" value="P:protein catabolic process in the vacuole"/>
    <property type="evidence" value="ECO:0007669"/>
    <property type="project" value="TreeGrafter"/>
</dbReference>